<evidence type="ECO:0000256" key="6">
    <source>
        <dbReference type="ARBA" id="ARBA00022763"/>
    </source>
</evidence>
<comment type="caution">
    <text evidence="15">The sequence shown here is derived from an EMBL/GenBank/DDBJ whole genome shotgun (WGS) entry which is preliminary data.</text>
</comment>
<evidence type="ECO:0000256" key="9">
    <source>
        <dbReference type="ARBA" id="ARBA00023172"/>
    </source>
</evidence>
<dbReference type="Gene3D" id="3.40.50.300">
    <property type="entry name" value="P-loop containing nucleotide triphosphate hydrolases"/>
    <property type="match status" value="2"/>
</dbReference>
<evidence type="ECO:0000313" key="16">
    <source>
        <dbReference type="Proteomes" id="UP001600064"/>
    </source>
</evidence>
<keyword evidence="6" id="KW-0227">DNA damage</keyword>
<dbReference type="GeneID" id="98123973"/>
<evidence type="ECO:0000313" key="15">
    <source>
        <dbReference type="EMBL" id="KAL2268152.1"/>
    </source>
</evidence>
<dbReference type="Gene3D" id="1.10.287.1490">
    <property type="match status" value="1"/>
</dbReference>
<evidence type="ECO:0000256" key="2">
    <source>
        <dbReference type="ARBA" id="ARBA00004286"/>
    </source>
</evidence>
<keyword evidence="10" id="KW-0234">DNA repair</keyword>
<evidence type="ECO:0000256" key="5">
    <source>
        <dbReference type="ARBA" id="ARBA00022741"/>
    </source>
</evidence>
<dbReference type="EMBL" id="JAZGUE010000003">
    <property type="protein sequence ID" value="KAL2268152.1"/>
    <property type="molecule type" value="Genomic_DNA"/>
</dbReference>
<protein>
    <recommendedName>
        <fullName evidence="14">RecF/RecN/SMC N-terminal domain-containing protein</fullName>
    </recommendedName>
</protein>
<keyword evidence="7" id="KW-0067">ATP-binding</keyword>
<evidence type="ECO:0000256" key="11">
    <source>
        <dbReference type="ARBA" id="ARBA00023242"/>
    </source>
</evidence>
<keyword evidence="11" id="KW-0539">Nucleus</keyword>
<feature type="compositionally biased region" description="Basic and acidic residues" evidence="13">
    <location>
        <begin position="48"/>
        <end position="66"/>
    </location>
</feature>
<dbReference type="PANTHER" id="PTHR19306">
    <property type="entry name" value="STRUCTURAL MAINTENANCE OF CHROMOSOMES 5,6 SMC5, SMC6"/>
    <property type="match status" value="1"/>
</dbReference>
<evidence type="ECO:0000256" key="8">
    <source>
        <dbReference type="ARBA" id="ARBA00023054"/>
    </source>
</evidence>
<gene>
    <name evidence="15" type="ORF">VTJ83DRAFT_2998</name>
</gene>
<evidence type="ECO:0000256" key="13">
    <source>
        <dbReference type="SAM" id="MobiDB-lite"/>
    </source>
</evidence>
<comment type="subcellular location">
    <subcellularLocation>
        <location evidence="2">Chromosome</location>
    </subcellularLocation>
    <subcellularLocation>
        <location evidence="1">Nucleus</location>
    </subcellularLocation>
</comment>
<feature type="domain" description="RecF/RecN/SMC N-terminal" evidence="14">
    <location>
        <begin position="141"/>
        <end position="1143"/>
    </location>
</feature>
<dbReference type="InterPro" id="IPR003395">
    <property type="entry name" value="RecF/RecN/SMC_N"/>
</dbReference>
<sequence>MPGRTSDGLTGRSSRKRGPRDDVNDDADVVEAQSSSSTLRTEKRKRVRLSDAVDVRGEDGTERDYTPSDDEADDGEAARPTPKTPPKSQYELMRDNNFEHLRHEVVDDQRATQRLRARTGLMGENAIAENGIIESVTCVNFMCHVRLHCELGPLLNFIVGENGSGKSAILTAITLCLGGKASSTNRGGSLKSFVKEGCERAILTVKIKNRGQDAYKHDIFGDSVIVERSFTKSGASGFKVKSAQGEVISTKKQEVDELVEYYALQVDNPLNILSQDNARQFLNASTKAQKYKFFIEGVQLQQLDNDYRLIAENLEQMVAKVPDQEEYVKYTRAQLDKAQRRAKELEGAQALREKGGTLRLQILWKQVEMEEDEVRKRAEALQQVEIALAQAQHTLEEQSRQIGALEEKIEKAQEGMERVQEDQKELGKELDMANEVYAKRYQEHQELLRQERSAHEALRDQERERKDLKQRIAKEEERLAATTGPEHAAALRRLEEAKDAVKSLENAIQENKGRMPELKANEEAAQQALAETDATLKGKRQEMSNIENAIRDLERGQGDVWSAYERNIPQLVKMIATDARFETKPIGPLGRHVRLLKPEWSAILEQTFGKNLNAFIVASKRDEKILHDMMQQLNIRNSPIIIRSSHSLNLTGKEPDPEYDTILRALEIDSQIVRDQLIINHGIEQVILVPDRVRAQQIMFEDAPPRNVEACLAFHDGKRGEGLRLGKNISTTPVRPNLHQKPRMKTPAETQVAIRKESLQHIRAEFQQVEAEHRRRQQDYQRCRAAVEQLDKDRKRLEGRLREAQKAQDKCEEDLDKFEGSDDRLRNYQERLAEVESQREHLGTQFGELSLRKEEKAAEVAEAKSKVDELSVMLKDLEARYKKYEEKKTSASGVRALTVAEKNNTVAKQAELAEAKRRYEEKVKRQELRAQERIASVVALQNGCEERVHPPEGVSYETLEKQYEDICALIERIKNKAGGNEQEIYAILAKATEEYKRAAAELEDTKAINRRMREALTFRLEKWRKFQRYISSQSRANFIYLLSERGFRGKLLLDHEAKSLDLVVEPDRTEKRAAGRSTKTLSGGEKSFASICLLLAIWEAMGSPLRCLDEFDVFMDNVNRAISTNMLITAARRSVNRQYIFITPNAIEGRTSLGRDVKIIRLTDPRQRTLADH</sequence>
<comment type="similarity">
    <text evidence="3">Belongs to the SMC family. SMC6 subfamily.</text>
</comment>
<keyword evidence="5" id="KW-0547">Nucleotide-binding</keyword>
<accession>A0ABR4DCY4</accession>
<feature type="coiled-coil region" evidence="12">
    <location>
        <begin position="780"/>
        <end position="929"/>
    </location>
</feature>
<evidence type="ECO:0000256" key="3">
    <source>
        <dbReference type="ARBA" id="ARBA00006793"/>
    </source>
</evidence>
<organism evidence="15 16">
    <name type="scientific">Remersonia thermophila</name>
    <dbReference type="NCBI Taxonomy" id="72144"/>
    <lineage>
        <taxon>Eukaryota</taxon>
        <taxon>Fungi</taxon>
        <taxon>Dikarya</taxon>
        <taxon>Ascomycota</taxon>
        <taxon>Pezizomycotina</taxon>
        <taxon>Sordariomycetes</taxon>
        <taxon>Sordariomycetidae</taxon>
        <taxon>Sordariales</taxon>
        <taxon>Sordariales incertae sedis</taxon>
        <taxon>Remersonia</taxon>
    </lineage>
</organism>
<keyword evidence="8 12" id="KW-0175">Coiled coil</keyword>
<dbReference type="RefSeq" id="XP_070866879.1">
    <property type="nucleotide sequence ID" value="XM_071009329.1"/>
</dbReference>
<evidence type="ECO:0000259" key="14">
    <source>
        <dbReference type="Pfam" id="PF02463"/>
    </source>
</evidence>
<feature type="coiled-coil region" evidence="12">
    <location>
        <begin position="300"/>
        <end position="348"/>
    </location>
</feature>
<dbReference type="SUPFAM" id="SSF52540">
    <property type="entry name" value="P-loop containing nucleoside triphosphate hydrolases"/>
    <property type="match status" value="1"/>
</dbReference>
<evidence type="ECO:0000256" key="4">
    <source>
        <dbReference type="ARBA" id="ARBA00022454"/>
    </source>
</evidence>
<name>A0ABR4DCY4_9PEZI</name>
<evidence type="ECO:0000256" key="10">
    <source>
        <dbReference type="ARBA" id="ARBA00023204"/>
    </source>
</evidence>
<reference evidence="15 16" key="1">
    <citation type="journal article" date="2024" name="Commun. Biol.">
        <title>Comparative genomic analysis of thermophilic fungi reveals convergent evolutionary adaptations and gene losses.</title>
        <authorList>
            <person name="Steindorff A.S."/>
            <person name="Aguilar-Pontes M.V."/>
            <person name="Robinson A.J."/>
            <person name="Andreopoulos B."/>
            <person name="LaButti K."/>
            <person name="Kuo A."/>
            <person name="Mondo S."/>
            <person name="Riley R."/>
            <person name="Otillar R."/>
            <person name="Haridas S."/>
            <person name="Lipzen A."/>
            <person name="Grimwood J."/>
            <person name="Schmutz J."/>
            <person name="Clum A."/>
            <person name="Reid I.D."/>
            <person name="Moisan M.C."/>
            <person name="Butler G."/>
            <person name="Nguyen T.T.M."/>
            <person name="Dewar K."/>
            <person name="Conant G."/>
            <person name="Drula E."/>
            <person name="Henrissat B."/>
            <person name="Hansel C."/>
            <person name="Singer S."/>
            <person name="Hutchinson M.I."/>
            <person name="de Vries R.P."/>
            <person name="Natvig D.O."/>
            <person name="Powell A.J."/>
            <person name="Tsang A."/>
            <person name="Grigoriev I.V."/>
        </authorList>
    </citation>
    <scope>NUCLEOTIDE SEQUENCE [LARGE SCALE GENOMIC DNA]</scope>
    <source>
        <strain evidence="15 16">ATCC 22073</strain>
    </source>
</reference>
<evidence type="ECO:0000256" key="1">
    <source>
        <dbReference type="ARBA" id="ARBA00004123"/>
    </source>
</evidence>
<dbReference type="InterPro" id="IPR027417">
    <property type="entry name" value="P-loop_NTPase"/>
</dbReference>
<evidence type="ECO:0000256" key="12">
    <source>
        <dbReference type="SAM" id="Coils"/>
    </source>
</evidence>
<keyword evidence="4" id="KW-0158">Chromosome</keyword>
<keyword evidence="16" id="KW-1185">Reference proteome</keyword>
<feature type="coiled-coil region" evidence="12">
    <location>
        <begin position="381"/>
        <end position="556"/>
    </location>
</feature>
<dbReference type="Pfam" id="PF02463">
    <property type="entry name" value="SMC_N"/>
    <property type="match status" value="1"/>
</dbReference>
<keyword evidence="9" id="KW-0233">DNA recombination</keyword>
<proteinExistence type="inferred from homology"/>
<feature type="region of interest" description="Disordered" evidence="13">
    <location>
        <begin position="1"/>
        <end position="90"/>
    </location>
</feature>
<dbReference type="Proteomes" id="UP001600064">
    <property type="component" value="Unassembled WGS sequence"/>
</dbReference>
<feature type="region of interest" description="Disordered" evidence="13">
    <location>
        <begin position="723"/>
        <end position="745"/>
    </location>
</feature>
<dbReference type="PANTHER" id="PTHR19306:SF6">
    <property type="entry name" value="STRUCTURAL MAINTENANCE OF CHROMOSOMES PROTEIN 6"/>
    <property type="match status" value="1"/>
</dbReference>
<feature type="coiled-coil region" evidence="12">
    <location>
        <begin position="956"/>
        <end position="1015"/>
    </location>
</feature>
<evidence type="ECO:0000256" key="7">
    <source>
        <dbReference type="ARBA" id="ARBA00022840"/>
    </source>
</evidence>